<evidence type="ECO:0000313" key="3">
    <source>
        <dbReference type="Proteomes" id="UP000626092"/>
    </source>
</evidence>
<gene>
    <name evidence="2" type="ORF">RHSIM_Rhsim09G0094800</name>
</gene>
<organism evidence="2 3">
    <name type="scientific">Rhododendron simsii</name>
    <name type="common">Sims's rhododendron</name>
    <dbReference type="NCBI Taxonomy" id="118357"/>
    <lineage>
        <taxon>Eukaryota</taxon>
        <taxon>Viridiplantae</taxon>
        <taxon>Streptophyta</taxon>
        <taxon>Embryophyta</taxon>
        <taxon>Tracheophyta</taxon>
        <taxon>Spermatophyta</taxon>
        <taxon>Magnoliopsida</taxon>
        <taxon>eudicotyledons</taxon>
        <taxon>Gunneridae</taxon>
        <taxon>Pentapetalae</taxon>
        <taxon>asterids</taxon>
        <taxon>Ericales</taxon>
        <taxon>Ericaceae</taxon>
        <taxon>Ericoideae</taxon>
        <taxon>Rhodoreae</taxon>
        <taxon>Rhododendron</taxon>
    </lineage>
</organism>
<proteinExistence type="predicted"/>
<evidence type="ECO:0000313" key="2">
    <source>
        <dbReference type="EMBL" id="KAF7131611.1"/>
    </source>
</evidence>
<dbReference type="Proteomes" id="UP000626092">
    <property type="component" value="Unassembled WGS sequence"/>
</dbReference>
<sequence>MGLKGKMVRKIEIKSDGDKFLENYRYNPQHFSNMSPGNVRNVDFPQGDRGAVGSVIVWHYNQGLLSPGDDDVRITGTGITSDEINASKDSNPEKTNQILHRKINESTDDYWVTLSVFSVGDDKRRRYYLGREREFLAKDEIPDKEDIPLDQQRLIFADGDGTGGDVGVREVAVKADAGADGLLEVKGECIQILSGVSGVLIEYFKQMGLKGKMVRKVEIKSDGDMFLENYRYNPQHFSKMSPGNVRNVDFPQGDRGTVGSVIVWQYNQDGKGKTDKTLVEVIDEENKLMTLTVVEGDLLQQYKTYRVSIQVDTKGEKHSVIWTVEYEKLSGDIEDPTTFMDMLVGVTKDIEVHHLNQYTN</sequence>
<dbReference type="SUPFAM" id="SSF55961">
    <property type="entry name" value="Bet v1-like"/>
    <property type="match status" value="1"/>
</dbReference>
<dbReference type="InterPro" id="IPR000916">
    <property type="entry name" value="Bet_v_I/MLP"/>
</dbReference>
<feature type="domain" description="Bet v I/Major latex protein" evidence="1">
    <location>
        <begin position="208"/>
        <end position="357"/>
    </location>
</feature>
<dbReference type="Pfam" id="PF00407">
    <property type="entry name" value="Bet_v_1"/>
    <property type="match status" value="2"/>
</dbReference>
<reference evidence="2" key="1">
    <citation type="submission" date="2019-11" db="EMBL/GenBank/DDBJ databases">
        <authorList>
            <person name="Liu Y."/>
            <person name="Hou J."/>
            <person name="Li T.-Q."/>
            <person name="Guan C.-H."/>
            <person name="Wu X."/>
            <person name="Wu H.-Z."/>
            <person name="Ling F."/>
            <person name="Zhang R."/>
            <person name="Shi X.-G."/>
            <person name="Ren J.-P."/>
            <person name="Chen E.-F."/>
            <person name="Sun J.-M."/>
        </authorList>
    </citation>
    <scope>NUCLEOTIDE SEQUENCE</scope>
    <source>
        <strain evidence="2">Adult_tree_wgs_1</strain>
        <tissue evidence="2">Leaves</tissue>
    </source>
</reference>
<dbReference type="PANTHER" id="PTHR31907">
    <property type="entry name" value="MLP-LIKE PROTEIN 423"/>
    <property type="match status" value="1"/>
</dbReference>
<dbReference type="CDD" id="cd07816">
    <property type="entry name" value="Bet_v1-like"/>
    <property type="match status" value="1"/>
</dbReference>
<dbReference type="AlphaFoldDB" id="A0A834LET9"/>
<dbReference type="EMBL" id="WJXA01000009">
    <property type="protein sequence ID" value="KAF7131611.1"/>
    <property type="molecule type" value="Genomic_DNA"/>
</dbReference>
<dbReference type="Gene3D" id="3.30.530.20">
    <property type="match status" value="2"/>
</dbReference>
<evidence type="ECO:0000259" key="1">
    <source>
        <dbReference type="SMART" id="SM01037"/>
    </source>
</evidence>
<dbReference type="InterPro" id="IPR023393">
    <property type="entry name" value="START-like_dom_sf"/>
</dbReference>
<dbReference type="SMART" id="SM01037">
    <property type="entry name" value="Bet_v_1"/>
    <property type="match status" value="1"/>
</dbReference>
<keyword evidence="3" id="KW-1185">Reference proteome</keyword>
<name>A0A834LET9_RHOSS</name>
<comment type="caution">
    <text evidence="2">The sequence shown here is derived from an EMBL/GenBank/DDBJ whole genome shotgun (WGS) entry which is preliminary data.</text>
</comment>
<dbReference type="GO" id="GO:0006952">
    <property type="term" value="P:defense response"/>
    <property type="evidence" value="ECO:0007669"/>
    <property type="project" value="InterPro"/>
</dbReference>
<dbReference type="InterPro" id="IPR051761">
    <property type="entry name" value="MLP-like_ligand-binding"/>
</dbReference>
<protein>
    <recommendedName>
        <fullName evidence="1">Bet v I/Major latex protein domain-containing protein</fullName>
    </recommendedName>
</protein>
<accession>A0A834LET9</accession>
<dbReference type="OrthoDB" id="1858121at2759"/>